<gene>
    <name evidence="2" type="ORF">IW245_002762</name>
</gene>
<evidence type="ECO:0000313" key="3">
    <source>
        <dbReference type="Proteomes" id="UP000622552"/>
    </source>
</evidence>
<comment type="caution">
    <text evidence="2">The sequence shown here is derived from an EMBL/GenBank/DDBJ whole genome shotgun (WGS) entry which is preliminary data.</text>
</comment>
<dbReference type="Proteomes" id="UP000622552">
    <property type="component" value="Unassembled WGS sequence"/>
</dbReference>
<protein>
    <submittedName>
        <fullName evidence="2">Uncharacterized protein</fullName>
    </submittedName>
</protein>
<dbReference type="EMBL" id="JADOUF010000001">
    <property type="protein sequence ID" value="MBG6136568.1"/>
    <property type="molecule type" value="Genomic_DNA"/>
</dbReference>
<sequence>MGQSEKSTSSRSATEWNSEGKLVCSECRHLQG</sequence>
<evidence type="ECO:0000256" key="1">
    <source>
        <dbReference type="SAM" id="MobiDB-lite"/>
    </source>
</evidence>
<dbReference type="AlphaFoldDB" id="A0A8J7GHT0"/>
<name>A0A8J7GHT0_9ACTN</name>
<feature type="region of interest" description="Disordered" evidence="1">
    <location>
        <begin position="1"/>
        <end position="20"/>
    </location>
</feature>
<reference evidence="2" key="1">
    <citation type="submission" date="2020-11" db="EMBL/GenBank/DDBJ databases">
        <title>Sequencing the genomes of 1000 actinobacteria strains.</title>
        <authorList>
            <person name="Klenk H.-P."/>
        </authorList>
    </citation>
    <scope>NUCLEOTIDE SEQUENCE</scope>
    <source>
        <strain evidence="2">DSM 45356</strain>
    </source>
</reference>
<proteinExistence type="predicted"/>
<accession>A0A8J7GHT0</accession>
<feature type="compositionally biased region" description="Polar residues" evidence="1">
    <location>
        <begin position="1"/>
        <end position="17"/>
    </location>
</feature>
<organism evidence="2 3">
    <name type="scientific">Longispora fulva</name>
    <dbReference type="NCBI Taxonomy" id="619741"/>
    <lineage>
        <taxon>Bacteria</taxon>
        <taxon>Bacillati</taxon>
        <taxon>Actinomycetota</taxon>
        <taxon>Actinomycetes</taxon>
        <taxon>Micromonosporales</taxon>
        <taxon>Micromonosporaceae</taxon>
        <taxon>Longispora</taxon>
    </lineage>
</organism>
<keyword evidence="3" id="KW-1185">Reference proteome</keyword>
<evidence type="ECO:0000313" key="2">
    <source>
        <dbReference type="EMBL" id="MBG6136568.1"/>
    </source>
</evidence>